<evidence type="ECO:0000313" key="2">
    <source>
        <dbReference type="EMBL" id="CAA7021872.1"/>
    </source>
</evidence>
<sequence>MMTGNPNQHLRFTSLHPRRSDESHSCSSLDAIAAFADAIFHFFLAKSSKSSLARLTVLKIDASSHRSPDFQAERANEEENPVSRGTTIQDHQPSGRIHLPFLHMVASVAKAGIPSLVFPAPCRYVSNLPKGDQLSVQNRHALPSPILNFIQGPPTLSQTGRREAR</sequence>
<organism evidence="3 4">
    <name type="scientific">Microthlaspi erraticum</name>
    <dbReference type="NCBI Taxonomy" id="1685480"/>
    <lineage>
        <taxon>Eukaryota</taxon>
        <taxon>Viridiplantae</taxon>
        <taxon>Streptophyta</taxon>
        <taxon>Embryophyta</taxon>
        <taxon>Tracheophyta</taxon>
        <taxon>Spermatophyta</taxon>
        <taxon>Magnoliopsida</taxon>
        <taxon>eudicotyledons</taxon>
        <taxon>Gunneridae</taxon>
        <taxon>Pentapetalae</taxon>
        <taxon>rosids</taxon>
        <taxon>malvids</taxon>
        <taxon>Brassicales</taxon>
        <taxon>Brassicaceae</taxon>
        <taxon>Coluteocarpeae</taxon>
        <taxon>Microthlaspi</taxon>
    </lineage>
</organism>
<accession>A0A6D2JWB5</accession>
<keyword evidence="4" id="KW-1185">Reference proteome</keyword>
<dbReference type="AlphaFoldDB" id="A0A6D2JWB5"/>
<feature type="compositionally biased region" description="Basic and acidic residues" evidence="1">
    <location>
        <begin position="66"/>
        <end position="77"/>
    </location>
</feature>
<evidence type="ECO:0000313" key="3">
    <source>
        <dbReference type="EMBL" id="CAA7046106.1"/>
    </source>
</evidence>
<dbReference type="Proteomes" id="UP000467841">
    <property type="component" value="Unassembled WGS sequence"/>
</dbReference>
<dbReference type="EMBL" id="CACVBM020000665">
    <property type="protein sequence ID" value="CAA7021872.1"/>
    <property type="molecule type" value="Genomic_DNA"/>
</dbReference>
<reference evidence="3 4" key="1">
    <citation type="submission" date="2020-01" db="EMBL/GenBank/DDBJ databases">
        <authorList>
            <person name="Mishra B."/>
        </authorList>
    </citation>
    <scope>NUCLEOTIDE SEQUENCE [LARGE SCALE GENOMIC DNA]</scope>
</reference>
<proteinExistence type="predicted"/>
<name>A0A6D2JWB5_9BRAS</name>
<feature type="compositionally biased region" description="Polar residues" evidence="1">
    <location>
        <begin position="83"/>
        <end position="92"/>
    </location>
</feature>
<feature type="region of interest" description="Disordered" evidence="1">
    <location>
        <begin position="1"/>
        <end position="20"/>
    </location>
</feature>
<feature type="compositionally biased region" description="Polar residues" evidence="1">
    <location>
        <begin position="1"/>
        <end position="11"/>
    </location>
</feature>
<evidence type="ECO:0000256" key="1">
    <source>
        <dbReference type="SAM" id="MobiDB-lite"/>
    </source>
</evidence>
<dbReference type="EMBL" id="CACVBM020001339">
    <property type="protein sequence ID" value="CAA7046106.1"/>
    <property type="molecule type" value="Genomic_DNA"/>
</dbReference>
<evidence type="ECO:0000313" key="4">
    <source>
        <dbReference type="Proteomes" id="UP000467841"/>
    </source>
</evidence>
<protein>
    <submittedName>
        <fullName evidence="3">Uncharacterized protein</fullName>
    </submittedName>
</protein>
<gene>
    <name evidence="3" type="ORF">MERR_LOCUS33341</name>
    <name evidence="2" type="ORF">MERR_LOCUS9107</name>
</gene>
<feature type="region of interest" description="Disordered" evidence="1">
    <location>
        <begin position="66"/>
        <end position="93"/>
    </location>
</feature>